<dbReference type="InterPro" id="IPR011932">
    <property type="entry name" value="Recomb_XerD"/>
</dbReference>
<evidence type="ECO:0000256" key="11">
    <source>
        <dbReference type="HAMAP-Rule" id="MF_01807"/>
    </source>
</evidence>
<dbReference type="AlphaFoldDB" id="A0A0C6EWQ9"/>
<dbReference type="GO" id="GO:0003677">
    <property type="term" value="F:DNA binding"/>
    <property type="evidence" value="ECO:0007669"/>
    <property type="project" value="UniProtKB-UniRule"/>
</dbReference>
<evidence type="ECO:0000256" key="4">
    <source>
        <dbReference type="ARBA" id="ARBA00022490"/>
    </source>
</evidence>
<comment type="subcellular location">
    <subcellularLocation>
        <location evidence="1 11">Cytoplasm</location>
    </subcellularLocation>
</comment>
<dbReference type="EMBL" id="AP014704">
    <property type="protein sequence ID" value="BAQ44526.1"/>
    <property type="molecule type" value="Genomic_DNA"/>
</dbReference>
<keyword evidence="8 11" id="KW-0238">DNA-binding</keyword>
<keyword evidence="7 11" id="KW-0229">DNA integration</keyword>
<evidence type="ECO:0000256" key="5">
    <source>
        <dbReference type="ARBA" id="ARBA00022618"/>
    </source>
</evidence>
<feature type="active site" evidence="11">
    <location>
        <position position="613"/>
    </location>
</feature>
<dbReference type="PANTHER" id="PTHR30349">
    <property type="entry name" value="PHAGE INTEGRASE-RELATED"/>
    <property type="match status" value="1"/>
</dbReference>
<dbReference type="InterPro" id="IPR011010">
    <property type="entry name" value="DNA_brk_join_enz"/>
</dbReference>
<feature type="active site" evidence="11">
    <location>
        <position position="522"/>
    </location>
</feature>
<feature type="active site" description="O-(3'-phospho-DNA)-tyrosine intermediate" evidence="11">
    <location>
        <position position="648"/>
    </location>
</feature>
<dbReference type="GO" id="GO:0007059">
    <property type="term" value="P:chromosome segregation"/>
    <property type="evidence" value="ECO:0007669"/>
    <property type="project" value="UniProtKB-UniRule"/>
</dbReference>
<dbReference type="PATRIC" id="fig|270351.10.peg.1100"/>
<feature type="active site" evidence="11">
    <location>
        <position position="546"/>
    </location>
</feature>
<dbReference type="InterPro" id="IPR013762">
    <property type="entry name" value="Integrase-like_cat_sf"/>
</dbReference>
<dbReference type="HAMAP" id="MF_01807">
    <property type="entry name" value="Recomb_XerD"/>
    <property type="match status" value="1"/>
</dbReference>
<dbReference type="Proteomes" id="UP000061432">
    <property type="component" value="Chromosome"/>
</dbReference>
<evidence type="ECO:0000256" key="3">
    <source>
        <dbReference type="ARBA" id="ARBA00015810"/>
    </source>
</evidence>
<comment type="function">
    <text evidence="11">Site-specific tyrosine recombinase, which acts by catalyzing the cutting and rejoining of the recombining DNA molecules. The XerC-XerD complex is essential to convert dimers of the bacterial chromosome into monomers to permit their segregation at cell division. It also contributes to the segregational stability of plasmids.</text>
</comment>
<protein>
    <recommendedName>
        <fullName evidence="3 11">Tyrosine recombinase XerD</fullName>
    </recommendedName>
</protein>
<dbReference type="GO" id="GO:0051301">
    <property type="term" value="P:cell division"/>
    <property type="evidence" value="ECO:0007669"/>
    <property type="project" value="UniProtKB-KW"/>
</dbReference>
<reference evidence="16" key="2">
    <citation type="submission" date="2015-01" db="EMBL/GenBank/DDBJ databases">
        <title>Complete genome sequence of Methylobacterium aquaticum strain 22A.</title>
        <authorList>
            <person name="Tani A."/>
            <person name="Ogura Y."/>
            <person name="Hayashi T."/>
        </authorList>
    </citation>
    <scope>NUCLEOTIDE SEQUENCE [LARGE SCALE GENOMIC DNA]</scope>
    <source>
        <strain evidence="16">MA-22A</strain>
    </source>
</reference>
<dbReference type="InterPro" id="IPR010998">
    <property type="entry name" value="Integrase_recombinase_N"/>
</dbReference>
<gene>
    <name evidence="11 15" type="primary">xerD</name>
    <name evidence="15" type="ORF">Maq22A_c05780</name>
</gene>
<evidence type="ECO:0000313" key="16">
    <source>
        <dbReference type="Proteomes" id="UP000061432"/>
    </source>
</evidence>
<dbReference type="GO" id="GO:0006313">
    <property type="term" value="P:DNA transposition"/>
    <property type="evidence" value="ECO:0007669"/>
    <property type="project" value="UniProtKB-UniRule"/>
</dbReference>
<evidence type="ECO:0000256" key="10">
    <source>
        <dbReference type="ARBA" id="ARBA00023306"/>
    </source>
</evidence>
<dbReference type="PROSITE" id="PS51898">
    <property type="entry name" value="TYR_RECOMBINASE"/>
    <property type="match status" value="1"/>
</dbReference>
<feature type="compositionally biased region" description="Low complexity" evidence="12">
    <location>
        <begin position="341"/>
        <end position="357"/>
    </location>
</feature>
<keyword evidence="5 11" id="KW-0132">Cell division</keyword>
<dbReference type="Pfam" id="PF00589">
    <property type="entry name" value="Phage_integrase"/>
    <property type="match status" value="1"/>
</dbReference>
<sequence>MGGEAVPGGLGLPAGLGRRARGIARRAAGIAVRRVAQHVGVEGFQHVLHHPVVRDLAGDHHHVGPAIDGMAQVHQPPHRALGILVLEQRPARPLAHPAHQHVEIGLEPDRDPGLADALAGFGPHEGAAAGGEHHRPLAQQAGDHPLLAVAEARLAVDGEDVRDGQAGRGLDLVVGVLEDQAEAARQALADGALARAHEADQHDRAQAEASAHARLDRWLMRGALAHAAFFSLFFAQGETADIGEKPRASPVPLRCLCVRFGTRATAVGIPRCSTGPGLASRGCAWSNRRPRWRLAPVRAARCHAYPGARPTCRPSSASSPWWPSWPGSPSRRCSPSPPSSSRPRARSPSRSPTPSCSRNERRDMSTLGPQGLMHAYLDMLAAERGAAANTLAAYRRDLDDYLGHLAGLRLDPGAVEPAGIRAYLAELEARGLKSTSAARRLSCVRGFHRFLYAEGLAEGDPTAPVSGPKRGRGLPKVLSVAEVDRLLAVAKEAAAKAPNPAEAARAGRMHCLIELLYATGLRVSELVALPRAAGSTKERFLVVRGKGGRERLVPLTEVARSAMAAHLATLTAPGPWLFPADSETGHITRQAFARDLKAVAAAAGLRTDKISPHVLRHAFASHLLQNGADLRVVQELLGHADISTTQIYTHVLDERLKQMVRDLHPLASA</sequence>
<dbReference type="KEGG" id="maqu:Maq22A_c05780"/>
<dbReference type="Gene3D" id="1.10.443.10">
    <property type="entry name" value="Intergrase catalytic core"/>
    <property type="match status" value="1"/>
</dbReference>
<evidence type="ECO:0000256" key="6">
    <source>
        <dbReference type="ARBA" id="ARBA00022829"/>
    </source>
</evidence>
<evidence type="ECO:0000256" key="12">
    <source>
        <dbReference type="SAM" id="MobiDB-lite"/>
    </source>
</evidence>
<reference evidence="15 16" key="1">
    <citation type="journal article" date="2015" name="Genome Announc.">
        <title>Complete Genome Sequence of Methylobacterium aquaticum Strain 22A, Isolated from Racomitrium japonicum Moss.</title>
        <authorList>
            <person name="Tani A."/>
            <person name="Ogura Y."/>
            <person name="Hayashi T."/>
            <person name="Kimbara K."/>
        </authorList>
    </citation>
    <scope>NUCLEOTIDE SEQUENCE [LARGE SCALE GENOMIC DNA]</scope>
    <source>
        <strain evidence="15 16">MA-22A</strain>
    </source>
</reference>
<dbReference type="InterPro" id="IPR044068">
    <property type="entry name" value="CB"/>
</dbReference>
<name>A0A0C6EWQ9_9HYPH</name>
<dbReference type="Gene3D" id="1.10.150.130">
    <property type="match status" value="1"/>
</dbReference>
<feature type="domain" description="Core-binding (CB)" evidence="14">
    <location>
        <begin position="367"/>
        <end position="452"/>
    </location>
</feature>
<proteinExistence type="inferred from homology"/>
<comment type="subunit">
    <text evidence="11">Forms a cyclic heterotetrameric complex composed of two molecules of XerC and two molecules of XerD.</text>
</comment>
<feature type="active site" evidence="11">
    <location>
        <position position="616"/>
    </location>
</feature>
<evidence type="ECO:0000256" key="1">
    <source>
        <dbReference type="ARBA" id="ARBA00004496"/>
    </source>
</evidence>
<evidence type="ECO:0000259" key="14">
    <source>
        <dbReference type="PROSITE" id="PS51900"/>
    </source>
</evidence>
<dbReference type="PROSITE" id="PS51900">
    <property type="entry name" value="CB"/>
    <property type="match status" value="1"/>
</dbReference>
<keyword evidence="9 11" id="KW-0233">DNA recombination</keyword>
<keyword evidence="10 11" id="KW-0131">Cell cycle</keyword>
<dbReference type="GO" id="GO:0009037">
    <property type="term" value="F:tyrosine-based site-specific recombinase activity"/>
    <property type="evidence" value="ECO:0007669"/>
    <property type="project" value="UniProtKB-UniRule"/>
</dbReference>
<accession>A0A0C6EWQ9</accession>
<dbReference type="STRING" id="270351.Maq22A_c05780"/>
<dbReference type="PANTHER" id="PTHR30349:SF90">
    <property type="entry name" value="TYROSINE RECOMBINASE XERD"/>
    <property type="match status" value="1"/>
</dbReference>
<feature type="region of interest" description="Disordered" evidence="12">
    <location>
        <begin position="114"/>
        <end position="133"/>
    </location>
</feature>
<evidence type="ECO:0000256" key="9">
    <source>
        <dbReference type="ARBA" id="ARBA00023172"/>
    </source>
</evidence>
<feature type="region of interest" description="Disordered" evidence="12">
    <location>
        <begin position="327"/>
        <end position="367"/>
    </location>
</feature>
<feature type="active site" evidence="11">
    <location>
        <position position="639"/>
    </location>
</feature>
<dbReference type="SUPFAM" id="SSF56349">
    <property type="entry name" value="DNA breaking-rejoining enzymes"/>
    <property type="match status" value="1"/>
</dbReference>
<dbReference type="InterPro" id="IPR050090">
    <property type="entry name" value="Tyrosine_recombinase_XerCD"/>
</dbReference>
<keyword evidence="6 11" id="KW-0159">Chromosome partition</keyword>
<comment type="similarity">
    <text evidence="2 11">Belongs to the 'phage' integrase family. XerD subfamily.</text>
</comment>
<evidence type="ECO:0000313" key="15">
    <source>
        <dbReference type="EMBL" id="BAQ44526.1"/>
    </source>
</evidence>
<evidence type="ECO:0000259" key="13">
    <source>
        <dbReference type="PROSITE" id="PS51898"/>
    </source>
</evidence>
<feature type="domain" description="Tyr recombinase" evidence="13">
    <location>
        <begin position="473"/>
        <end position="661"/>
    </location>
</feature>
<dbReference type="InterPro" id="IPR002104">
    <property type="entry name" value="Integrase_catalytic"/>
</dbReference>
<keyword evidence="4 11" id="KW-0963">Cytoplasm</keyword>
<dbReference type="Pfam" id="PF02899">
    <property type="entry name" value="Phage_int_SAM_1"/>
    <property type="match status" value="1"/>
</dbReference>
<dbReference type="InterPro" id="IPR023009">
    <property type="entry name" value="Tyrosine_recombinase_XerC/XerD"/>
</dbReference>
<evidence type="ECO:0000256" key="2">
    <source>
        <dbReference type="ARBA" id="ARBA00010450"/>
    </source>
</evidence>
<evidence type="ECO:0000256" key="8">
    <source>
        <dbReference type="ARBA" id="ARBA00023125"/>
    </source>
</evidence>
<evidence type="ECO:0000256" key="7">
    <source>
        <dbReference type="ARBA" id="ARBA00022908"/>
    </source>
</evidence>
<dbReference type="GO" id="GO:0005737">
    <property type="term" value="C:cytoplasm"/>
    <property type="evidence" value="ECO:0007669"/>
    <property type="project" value="UniProtKB-SubCell"/>
</dbReference>
<organism evidence="15 16">
    <name type="scientific">Methylobacterium aquaticum</name>
    <dbReference type="NCBI Taxonomy" id="270351"/>
    <lineage>
        <taxon>Bacteria</taxon>
        <taxon>Pseudomonadati</taxon>
        <taxon>Pseudomonadota</taxon>
        <taxon>Alphaproteobacteria</taxon>
        <taxon>Hyphomicrobiales</taxon>
        <taxon>Methylobacteriaceae</taxon>
        <taxon>Methylobacterium</taxon>
    </lineage>
</organism>
<dbReference type="InterPro" id="IPR004107">
    <property type="entry name" value="Integrase_SAM-like_N"/>
</dbReference>
<dbReference type="NCBIfam" id="NF001399">
    <property type="entry name" value="PRK00283.1"/>
    <property type="match status" value="1"/>
</dbReference>
<dbReference type="HAMAP" id="MF_01808">
    <property type="entry name" value="Recomb_XerC_XerD"/>
    <property type="match status" value="1"/>
</dbReference>